<dbReference type="InterPro" id="IPR002347">
    <property type="entry name" value="SDR_fam"/>
</dbReference>
<gene>
    <name evidence="4" type="ORF">EJQ19_11935</name>
</gene>
<dbReference type="InterPro" id="IPR036291">
    <property type="entry name" value="NAD(P)-bd_dom_sf"/>
</dbReference>
<dbReference type="CDD" id="cd05374">
    <property type="entry name" value="17beta-HSD-like_SDR_c"/>
    <property type="match status" value="1"/>
</dbReference>
<dbReference type="InterPro" id="IPR020904">
    <property type="entry name" value="Sc_DH/Rdtase_CS"/>
</dbReference>
<evidence type="ECO:0000313" key="4">
    <source>
        <dbReference type="EMBL" id="RTE09479.1"/>
    </source>
</evidence>
<dbReference type="OrthoDB" id="9775296at2"/>
<dbReference type="NCBIfam" id="NF004824">
    <property type="entry name" value="PRK06180.1"/>
    <property type="match status" value="1"/>
</dbReference>
<dbReference type="PANTHER" id="PTHR43976:SF16">
    <property type="entry name" value="SHORT-CHAIN DEHYDROGENASE_REDUCTASE FAMILY PROTEIN"/>
    <property type="match status" value="1"/>
</dbReference>
<dbReference type="SUPFAM" id="SSF51735">
    <property type="entry name" value="NAD(P)-binding Rossmann-fold domains"/>
    <property type="match status" value="1"/>
</dbReference>
<proteinExistence type="inferred from homology"/>
<protein>
    <submittedName>
        <fullName evidence="4">SDR family NAD(P)-dependent oxidoreductase</fullName>
    </submittedName>
</protein>
<dbReference type="PRINTS" id="PR00081">
    <property type="entry name" value="GDHRDH"/>
</dbReference>
<dbReference type="AlphaFoldDB" id="A0A3S0CBZ4"/>
<dbReference type="PANTHER" id="PTHR43976">
    <property type="entry name" value="SHORT CHAIN DEHYDROGENASE"/>
    <property type="match status" value="1"/>
</dbReference>
<dbReference type="PRINTS" id="PR00080">
    <property type="entry name" value="SDRFAMILY"/>
</dbReference>
<keyword evidence="2" id="KW-0560">Oxidoreductase</keyword>
<evidence type="ECO:0000256" key="2">
    <source>
        <dbReference type="ARBA" id="ARBA00023002"/>
    </source>
</evidence>
<dbReference type="Proteomes" id="UP000276128">
    <property type="component" value="Unassembled WGS sequence"/>
</dbReference>
<comment type="caution">
    <text evidence="4">The sequence shown here is derived from an EMBL/GenBank/DDBJ whole genome shotgun (WGS) entry which is preliminary data.</text>
</comment>
<keyword evidence="5" id="KW-1185">Reference proteome</keyword>
<dbReference type="EMBL" id="RXHU01000032">
    <property type="protein sequence ID" value="RTE09479.1"/>
    <property type="molecule type" value="Genomic_DNA"/>
</dbReference>
<comment type="similarity">
    <text evidence="1 3">Belongs to the short-chain dehydrogenases/reductases (SDR) family.</text>
</comment>
<reference evidence="4 5" key="1">
    <citation type="submission" date="2018-12" db="EMBL/GenBank/DDBJ databases">
        <title>Bacillus ochoae sp. nov., Paenibacillus whitsoniae sp. nov., Paenibacillus spiritus sp. nov. Isolated from the Mars Exploration Rover during spacecraft assembly.</title>
        <authorList>
            <person name="Seuylemezian A."/>
            <person name="Vaishampayan P."/>
        </authorList>
    </citation>
    <scope>NUCLEOTIDE SEQUENCE [LARGE SCALE GENOMIC DNA]</scope>
    <source>
        <strain evidence="4 5">MER 54</strain>
    </source>
</reference>
<sequence>MQHAKVWYVTGASKGLGLSLVRKLIERGYRVAATSRNIEDLKKAVGEVPEEKFLPLTVDLTQADSIQASVNKTYEQFGQIDVAVNNAGYGIGGAIEELSQKEIMANFEVNVFGPINVIQSVLPYMRKQRSGHIFNIASIAGFAPHVGWSVYAATKFSLMGLTEVLAQDVQSLGIKVTAVAPGGFRTQFNKADSLVLSANKIEDYSELHSAHNQFVAKDGKQLGDPEKAAEVFIDLAESSNPPVQLFLGSDAYRRASEKLDQLREELKANKAISFQTDFE</sequence>
<dbReference type="RefSeq" id="WP_126141452.1">
    <property type="nucleotide sequence ID" value="NZ_RXHU01000032.1"/>
</dbReference>
<evidence type="ECO:0000256" key="3">
    <source>
        <dbReference type="RuleBase" id="RU000363"/>
    </source>
</evidence>
<dbReference type="Gene3D" id="3.40.50.720">
    <property type="entry name" value="NAD(P)-binding Rossmann-like Domain"/>
    <property type="match status" value="1"/>
</dbReference>
<evidence type="ECO:0000313" key="5">
    <source>
        <dbReference type="Proteomes" id="UP000276128"/>
    </source>
</evidence>
<organism evidence="4 5">
    <name type="scientific">Paenibacillus whitsoniae</name>
    <dbReference type="NCBI Taxonomy" id="2496558"/>
    <lineage>
        <taxon>Bacteria</taxon>
        <taxon>Bacillati</taxon>
        <taxon>Bacillota</taxon>
        <taxon>Bacilli</taxon>
        <taxon>Bacillales</taxon>
        <taxon>Paenibacillaceae</taxon>
        <taxon>Paenibacillus</taxon>
    </lineage>
</organism>
<dbReference type="Pfam" id="PF00106">
    <property type="entry name" value="adh_short"/>
    <property type="match status" value="1"/>
</dbReference>
<dbReference type="PROSITE" id="PS00061">
    <property type="entry name" value="ADH_SHORT"/>
    <property type="match status" value="1"/>
</dbReference>
<dbReference type="InterPro" id="IPR051911">
    <property type="entry name" value="SDR_oxidoreductase"/>
</dbReference>
<dbReference type="GO" id="GO:0016491">
    <property type="term" value="F:oxidoreductase activity"/>
    <property type="evidence" value="ECO:0007669"/>
    <property type="project" value="UniProtKB-KW"/>
</dbReference>
<accession>A0A3S0CBZ4</accession>
<name>A0A3S0CBZ4_9BACL</name>
<evidence type="ECO:0000256" key="1">
    <source>
        <dbReference type="ARBA" id="ARBA00006484"/>
    </source>
</evidence>